<dbReference type="SMART" id="SM01052">
    <property type="entry name" value="CAP_GLY"/>
    <property type="match status" value="1"/>
</dbReference>
<feature type="region of interest" description="Disordered" evidence="11">
    <location>
        <begin position="615"/>
        <end position="645"/>
    </location>
</feature>
<dbReference type="Pfam" id="PF18371">
    <property type="entry name" value="FAD_SOX"/>
    <property type="match status" value="1"/>
</dbReference>
<dbReference type="InterPro" id="IPR013766">
    <property type="entry name" value="Thioredoxin_domain"/>
</dbReference>
<feature type="region of interest" description="Disordered" evidence="11">
    <location>
        <begin position="230"/>
        <end position="482"/>
    </location>
</feature>
<dbReference type="FunFam" id="1.20.120.1960:FF:000001">
    <property type="entry name" value="Sulfhydryl oxidase"/>
    <property type="match status" value="1"/>
</dbReference>
<dbReference type="SUPFAM" id="SSF69000">
    <property type="entry name" value="FAD-dependent thiol oxidase"/>
    <property type="match status" value="1"/>
</dbReference>
<feature type="compositionally biased region" description="Basic and acidic residues" evidence="11">
    <location>
        <begin position="1920"/>
        <end position="1935"/>
    </location>
</feature>
<feature type="compositionally biased region" description="Polar residues" evidence="11">
    <location>
        <begin position="2164"/>
        <end position="2179"/>
    </location>
</feature>
<dbReference type="FunFam" id="3.40.30.10:FF:000073">
    <property type="entry name" value="Sulfhydryl oxidase"/>
    <property type="match status" value="1"/>
</dbReference>
<keyword evidence="6" id="KW-1015">Disulfide bond</keyword>
<dbReference type="GO" id="GO:0008017">
    <property type="term" value="F:microtubule binding"/>
    <property type="evidence" value="ECO:0007669"/>
    <property type="project" value="InterPro"/>
</dbReference>
<feature type="non-terminal residue" evidence="15">
    <location>
        <position position="1"/>
    </location>
</feature>
<keyword evidence="5 9" id="KW-0560">Oxidoreductase</keyword>
<evidence type="ECO:0000256" key="4">
    <source>
        <dbReference type="ARBA" id="ARBA00022827"/>
    </source>
</evidence>
<proteinExistence type="inferred from homology"/>
<dbReference type="InterPro" id="IPR041269">
    <property type="entry name" value="QSOX_Trx1"/>
</dbReference>
<feature type="compositionally biased region" description="Basic and acidic residues" evidence="11">
    <location>
        <begin position="1965"/>
        <end position="1975"/>
    </location>
</feature>
<comment type="similarity">
    <text evidence="2 9">Belongs to the quiescin-sulfhydryl oxidase (QSOX) family.</text>
</comment>
<evidence type="ECO:0000256" key="5">
    <source>
        <dbReference type="ARBA" id="ARBA00023002"/>
    </source>
</evidence>
<feature type="region of interest" description="Disordered" evidence="11">
    <location>
        <begin position="2135"/>
        <end position="2191"/>
    </location>
</feature>
<feature type="region of interest" description="Disordered" evidence="11">
    <location>
        <begin position="1016"/>
        <end position="1057"/>
    </location>
</feature>
<feature type="compositionally biased region" description="Basic and acidic residues" evidence="11">
    <location>
        <begin position="922"/>
        <end position="932"/>
    </location>
</feature>
<keyword evidence="16" id="KW-1185">Reference proteome</keyword>
<feature type="compositionally biased region" description="Polar residues" evidence="11">
    <location>
        <begin position="1863"/>
        <end position="1872"/>
    </location>
</feature>
<feature type="compositionally biased region" description="Basic and acidic residues" evidence="11">
    <location>
        <begin position="525"/>
        <end position="572"/>
    </location>
</feature>
<feature type="compositionally biased region" description="Low complexity" evidence="11">
    <location>
        <begin position="1664"/>
        <end position="1676"/>
    </location>
</feature>
<feature type="region of interest" description="Disordered" evidence="11">
    <location>
        <begin position="789"/>
        <end position="812"/>
    </location>
</feature>
<feature type="region of interest" description="Disordered" evidence="11">
    <location>
        <begin position="1594"/>
        <end position="1699"/>
    </location>
</feature>
<dbReference type="InterPro" id="IPR017937">
    <property type="entry name" value="Thioredoxin_CS"/>
</dbReference>
<dbReference type="PANTHER" id="PTHR13958">
    <property type="entry name" value="CENTROSOME-ASSOCIATED PROTEIN 350"/>
    <property type="match status" value="1"/>
</dbReference>
<dbReference type="Gene3D" id="3.40.30.10">
    <property type="entry name" value="Glutaredoxin"/>
    <property type="match status" value="2"/>
</dbReference>
<dbReference type="InterPro" id="IPR042568">
    <property type="entry name" value="QSOX_FAD-bd_sf"/>
</dbReference>
<sequence length="3035" mass="339361">SLSNAWAGLGVTRTWCSEKTSRKEGGVEMWSQSGGEEALVTELRAGENELSSTWRNLNQSKAALRHIENQLEAAVGSGVVITSLNTEKKQKRRGRRSSEGEDAVVKPRPQSRSSPDKSSRSPLRTSTQDNTHTSHRPASSPPDTSLSRLVYDRDSRPLHAADADSTRSSGLDATTVRILNDSPALQRSEGTVGGSEVSPGSARLEKLRQRRTDEKLEKLKDRIRRQREQLEEAAVASADKGKERAIGAGQGTDSTHQHVTKVRKVAAAPPAPNYKGFNSSELKSRSPDGRVRRDGEIHLNPEIYKELTDRVPDRTKHKLVEKEKQQQERRPIKPVRKIHRSASVPEPKAAISVSSWREGQKLVKMMLGPLPRAPRVQSEERARRTGTTFRSSSAPQVEPSRRSRSGSTEKPAAAQPSRPSGGARVKEQPPNQGFLPPGGNGERETSAPRSSRPHRGSRERESGVTSRSPRGGGALSSSSLDLLPADIRGILDDLHLEGGGAGSHDAGRVGRKRAGRSPSKPQSESTERSLPRKRHYDSDSVRRYIAKQQEERKRRQAEERRSQREEQERRSQRLQELYKKQREGVTKQQAPPPNLINPCLQETYTKMLLGHTLQRGYQPSGESDKENKRLEPLSPSTSELSEHTPSPLCRADLLAPPAGHFFSHLLSLEPECVNSATHTTETHTASRQNRVEALKACAASLSSRIETEARKLVTHGNSGANDGRAHRTKPPSPPERERPDSASRLHGGAPELPGVGNLYTFITREGWGEIAKPRPHPVSPALPFAMQDEKLDSSGGSISEGVLSDSSLSDPGDYNAVHNENHHAHDRITLFRKEAELHTPYRPLVTSQTPWEELSKGSPHSVINIYAKNLNKYSNVMDTEAERSHSLANGVVYEDDFMSSRSSSQSASRRAANGISNGRSSAAEDEKRDRFPHSSATTPMSSPSSAHSVSKRGSQRSLERTLVDGQRSASSVVSEPQRSDWRKSDSPRGSHRSADGNGTPGGALVHSAHSVVSELPQFPRSPADSPRISGSSSSSPASAKGSAPNTGPAHGVVSTPGPAYSTTELQFAPGVLQQRLSAELNFLDAVEESVRQLSDVERVRAVSLAQQESVSLAQIIKAQQQRQERELQLLKLKAEQEALETQRRVQESRERAAQAHAELCENLVQSHQKALMELQENSSRMIQQHTDTAQHLLEMTEMSRSQIPNVPSVTPVRQPHPQTDSRSEVSAEKTPTADTSQSSLTESESFRIHSVSARQGGDGDGLDRSSSVEEDANTAADDSLQDSVSINYSSKFDESVTEDELEKSFRSVLPSESHWRGSVERKRQSDEEPHPEKTSNKDSSVPVFSADQYSFSEFTMAMVKQCMQEEEVRSQHQSSLLRLRHRALKEKTRAELEWLELQKRRLRDKGEDDKMPPIRKKQRGLLLKLQQEQAEIRRLQEVNRAARRERKLLLKQQEEIERIQHTTLKLREKLRNAEDTNQRSPVSGVSEDLAPPTELDVEFRSPSPVSVSGSETSSVMKKLKMMSYHTDESSSSPVQCLFSMFSALHWAWLRVSLPKLHPHFLVIYSQLVRFLTQRELRLVHWRQQVEAELRRSDGAEPLMKRRPLSDQHALQNHSTDDLQRDRQEERKTGREALSEGDSSPALSVSSIHTVQECENTHSRESPQVHASSTSKVTSHSSSRKPDRPSSAPTSEAASDQSDIEGRVLALRAELRRRKAEVQRLKKEQRLRHKERLKAQEASLLKQLESYNDFIEKTKAELSEADGATSAKPQIKTPTSGSHKSRTKTSTPDRSETERSFTGRSHESESERSDRINTESPVLSDEDPPTVTPTPVLGSPNHLSPPEPQHDGHTRPESPAKLEPDASANRSLASSPRSEVIEELETPRANLSESEHSYPALNLKSRDSKEDFSKNETEIALAVKDSLEEREFVNNSEDIKSSSPFATKPEPEEPKLPEIPSLIDSTPDVSPRKDDSEHKPSASPSVHSYNDDFESAVQEENRHPHLPPSEDPEEQSYRFSFSSSEGEIEEEISTKSGNTSGTCEQDRSLDLNVLAKEIIDDAVYSAAKSLVDEMSDYVIGDRVLVSKTQPGTLRFKGWTSFASGFWAGVELDVSEGSNDGTYDGVVYFQCDEKHGIFAPPDKISRLPETLENRTRTSVEEDSSFDDQSNEMAKTNHLSGDTLRNNSREKEASDSKLSDFTKDLKIDSAAGDAEIFQDPPVSLERSEDLILELKDISKVEEIQKDQTPDIPDQLIHTETSTVTEDLQKPSDVGPKKTSEGLTDGSVTNEGTSVTTLTNTLMERFMSDTLKQFQQIKKAKEEKISAANQIVFLDEDEEPSENHHFDKDQDGVSSPELCHLAESPVLGQELLVQRLAELELNREFLHMLSDEPDWFDEDFGLSSRKHAQHKNKVRQEELASAPAAKLPHVRPQEEPVAPAMVVPHKAPEVEKLASAALLEIWRSCGMERGDRSLTSAPKPQASETLLGDESGEECVRSYKQAVFDLSWELMQEIYAEDPNTNRPPWIKPRRVNSPYIHRITDTSDLNKVQEFVSGEVLKLYRLNKEHNHRTDWQKMLKFGRKKRDRFGGVRAGLYSGSDQVAILTPDNVEAVLFQSQSATLLEFYASWCGHCAAFSPVWKKLAMDIKDWRLAVRLAVIDCAEEMNRDVCRRFSVRGYPSLKFFSAFSSNDTEGEDLTRFPRDVAGLRQLIIDKLESHKDPAPPACPPLEKTSKREIDSYAETSRGQHLALVFEKDDSYVGREVILDMLQYENITVRRVSHLENELVAQLGVTDFPSVYLYNTHTDAIRLPVMKEARTFYSYALQRLPGVVRQGQPRPEVTDLIRNKTEEPWRQFDKARVYMSDLESALHYSLRVELASHTVISGEALVALRRYISVLDKYFPGRPPVKNALKAVNEWLQKQEGTSINYSDFSEVLNTMSTDSYLPKVVRWVGCQGSKQHYRGYPCGMWTLFHTLTVQALETGSEDPREVLQAMRRYVRSFFGCRPCAGHFENMAQEGMNLVASLKDAVLWLWSRHNRVNARLS</sequence>
<feature type="compositionally biased region" description="Basic and acidic residues" evidence="11">
    <location>
        <begin position="2259"/>
        <end position="2272"/>
    </location>
</feature>
<dbReference type="FunFam" id="3.40.30.10:FF:000080">
    <property type="entry name" value="Sulfhydryl oxidase"/>
    <property type="match status" value="1"/>
</dbReference>
<keyword evidence="10" id="KW-0175">Coiled coil</keyword>
<feature type="compositionally biased region" description="Basic and acidic residues" evidence="11">
    <location>
        <begin position="1313"/>
        <end position="1336"/>
    </location>
</feature>
<feature type="compositionally biased region" description="Polar residues" evidence="11">
    <location>
        <begin position="2465"/>
        <end position="2476"/>
    </location>
</feature>
<feature type="compositionally biased region" description="Basic and acidic residues" evidence="11">
    <location>
        <begin position="734"/>
        <end position="743"/>
    </location>
</feature>
<feature type="region of interest" description="Disordered" evidence="11">
    <location>
        <begin position="2462"/>
        <end position="2481"/>
    </location>
</feature>
<feature type="compositionally biased region" description="Polar residues" evidence="11">
    <location>
        <begin position="1771"/>
        <end position="1785"/>
    </location>
</feature>
<reference evidence="15" key="1">
    <citation type="submission" date="2020-07" db="EMBL/GenBank/DDBJ databases">
        <title>Clarias magur genome sequencing, assembly and annotation.</title>
        <authorList>
            <person name="Kushwaha B."/>
            <person name="Kumar R."/>
            <person name="Das P."/>
            <person name="Joshi C.G."/>
            <person name="Kumar D."/>
            <person name="Nagpure N.S."/>
            <person name="Pandey M."/>
            <person name="Agarwal S."/>
            <person name="Srivastava S."/>
            <person name="Singh M."/>
            <person name="Sahoo L."/>
            <person name="Jayasankar P."/>
            <person name="Meher P.K."/>
            <person name="Koringa P.G."/>
            <person name="Iquebal M.A."/>
            <person name="Das S.P."/>
            <person name="Bit A."/>
            <person name="Patnaik S."/>
            <person name="Patel N."/>
            <person name="Shah T.M."/>
            <person name="Hinsu A."/>
            <person name="Jena J.K."/>
        </authorList>
    </citation>
    <scope>NUCLEOTIDE SEQUENCE</scope>
    <source>
        <strain evidence="15">CIFAMagur01</strain>
        <tissue evidence="15">Testis</tissue>
    </source>
</reference>
<dbReference type="GO" id="GO:0016972">
    <property type="term" value="F:thiol oxidase activity"/>
    <property type="evidence" value="ECO:0007669"/>
    <property type="project" value="UniProtKB-EC"/>
</dbReference>
<evidence type="ECO:0000256" key="8">
    <source>
        <dbReference type="ARBA" id="ARBA00048864"/>
    </source>
</evidence>
<dbReference type="GO" id="GO:0034453">
    <property type="term" value="P:microtubule anchoring"/>
    <property type="evidence" value="ECO:0007669"/>
    <property type="project" value="InterPro"/>
</dbReference>
<dbReference type="InterPro" id="IPR000938">
    <property type="entry name" value="CAP-Gly_domain"/>
</dbReference>
<evidence type="ECO:0000256" key="6">
    <source>
        <dbReference type="ARBA" id="ARBA00023157"/>
    </source>
</evidence>
<feature type="region of interest" description="Disordered" evidence="11">
    <location>
        <begin position="85"/>
        <end position="213"/>
    </location>
</feature>
<feature type="region of interest" description="Disordered" evidence="11">
    <location>
        <begin position="1715"/>
        <end position="1741"/>
    </location>
</feature>
<feature type="region of interest" description="Disordered" evidence="11">
    <location>
        <begin position="1757"/>
        <end position="2039"/>
    </location>
</feature>
<feature type="compositionally biased region" description="Low complexity" evidence="11">
    <location>
        <begin position="901"/>
        <end position="912"/>
    </location>
</feature>
<feature type="compositionally biased region" description="Low complexity" evidence="11">
    <location>
        <begin position="1021"/>
        <end position="1044"/>
    </location>
</feature>
<organism evidence="15 16">
    <name type="scientific">Clarias magur</name>
    <name type="common">Asian catfish</name>
    <name type="synonym">Macropteronotus magur</name>
    <dbReference type="NCBI Taxonomy" id="1594786"/>
    <lineage>
        <taxon>Eukaryota</taxon>
        <taxon>Metazoa</taxon>
        <taxon>Chordata</taxon>
        <taxon>Craniata</taxon>
        <taxon>Vertebrata</taxon>
        <taxon>Euteleostomi</taxon>
        <taxon>Actinopterygii</taxon>
        <taxon>Neopterygii</taxon>
        <taxon>Teleostei</taxon>
        <taxon>Ostariophysi</taxon>
        <taxon>Siluriformes</taxon>
        <taxon>Clariidae</taxon>
        <taxon>Clarias</taxon>
    </lineage>
</organism>
<feature type="compositionally biased region" description="Polar residues" evidence="11">
    <location>
        <begin position="2029"/>
        <end position="2038"/>
    </location>
</feature>
<evidence type="ECO:0000256" key="7">
    <source>
        <dbReference type="ARBA" id="ARBA00023180"/>
    </source>
</evidence>
<feature type="region of interest" description="Disordered" evidence="11">
    <location>
        <begin position="494"/>
        <end position="572"/>
    </location>
</feature>
<comment type="cofactor">
    <cofactor evidence="1 9">
        <name>FAD</name>
        <dbReference type="ChEBI" id="CHEBI:57692"/>
    </cofactor>
</comment>
<feature type="compositionally biased region" description="Polar residues" evidence="11">
    <location>
        <begin position="1636"/>
        <end position="1653"/>
    </location>
</feature>
<feature type="compositionally biased region" description="Basic and acidic residues" evidence="11">
    <location>
        <begin position="1843"/>
        <end position="1859"/>
    </location>
</feature>
<dbReference type="PROSITE" id="PS51352">
    <property type="entry name" value="THIOREDOXIN_2"/>
    <property type="match status" value="1"/>
</dbReference>
<name>A0A8J4T500_CLAMG</name>
<feature type="compositionally biased region" description="Basic and acidic residues" evidence="11">
    <location>
        <begin position="2180"/>
        <end position="2191"/>
    </location>
</feature>
<comment type="caution">
    <text evidence="15">The sequence shown here is derived from an EMBL/GenBank/DDBJ whole genome shotgun (WGS) entry which is preliminary data.</text>
</comment>
<accession>A0A8J4T500</accession>
<feature type="domain" description="CAP-Gly" evidence="12">
    <location>
        <begin position="2092"/>
        <end position="2134"/>
    </location>
</feature>
<keyword evidence="4 9" id="KW-0274">FAD</keyword>
<feature type="compositionally biased region" description="Basic and acidic residues" evidence="11">
    <location>
        <begin position="282"/>
        <end position="331"/>
    </location>
</feature>
<evidence type="ECO:0000256" key="9">
    <source>
        <dbReference type="RuleBase" id="RU371123"/>
    </source>
</evidence>
<feature type="compositionally biased region" description="Basic and acidic residues" evidence="11">
    <location>
        <begin position="1786"/>
        <end position="1812"/>
    </location>
</feature>
<feature type="region of interest" description="Disordered" evidence="11">
    <location>
        <begin position="901"/>
        <end position="1004"/>
    </location>
</feature>
<evidence type="ECO:0000256" key="2">
    <source>
        <dbReference type="ARBA" id="ARBA00006041"/>
    </source>
</evidence>
<dbReference type="InterPro" id="IPR036859">
    <property type="entry name" value="CAP-Gly_dom_sf"/>
</dbReference>
<dbReference type="InterPro" id="IPR036249">
    <property type="entry name" value="Thioredoxin-like_sf"/>
</dbReference>
<dbReference type="SUPFAM" id="SSF74924">
    <property type="entry name" value="Cap-Gly domain"/>
    <property type="match status" value="1"/>
</dbReference>
<evidence type="ECO:0000256" key="10">
    <source>
        <dbReference type="SAM" id="Coils"/>
    </source>
</evidence>
<feature type="region of interest" description="Disordered" evidence="11">
    <location>
        <begin position="2237"/>
        <end position="2284"/>
    </location>
</feature>
<feature type="region of interest" description="Disordered" evidence="11">
    <location>
        <begin position="1204"/>
        <end position="1281"/>
    </location>
</feature>
<dbReference type="EC" id="1.8.3.2" evidence="9"/>
<keyword evidence="7" id="KW-0325">Glycoprotein</keyword>
<dbReference type="Pfam" id="PF04777">
    <property type="entry name" value="Evr1_Alr"/>
    <property type="match status" value="1"/>
</dbReference>
<feature type="compositionally biased region" description="Polar residues" evidence="11">
    <location>
        <begin position="1686"/>
        <end position="1696"/>
    </location>
</feature>
<feature type="compositionally biased region" description="Low complexity" evidence="11">
    <location>
        <begin position="632"/>
        <end position="645"/>
    </location>
</feature>
<dbReference type="Gene3D" id="2.30.30.190">
    <property type="entry name" value="CAP Gly-rich-like domain"/>
    <property type="match status" value="1"/>
</dbReference>
<dbReference type="InterPro" id="IPR040986">
    <property type="entry name" value="QSOX_FAD-bd_dom"/>
</dbReference>
<comment type="function">
    <text evidence="9">Catalyzes the oxidation of sulfhydryl groups in peptide and protein thiols to disulfides with the reduction of oxygen to hydrogen peroxide.</text>
</comment>
<feature type="compositionally biased region" description="Polar residues" evidence="11">
    <location>
        <begin position="1232"/>
        <end position="1243"/>
    </location>
</feature>
<dbReference type="SUPFAM" id="SSF52833">
    <property type="entry name" value="Thioredoxin-like"/>
    <property type="match status" value="1"/>
</dbReference>
<feature type="compositionally biased region" description="Basic and acidic residues" evidence="11">
    <location>
        <begin position="1614"/>
        <end position="1633"/>
    </location>
</feature>
<dbReference type="Gene3D" id="1.20.120.310">
    <property type="entry name" value="ERV/ALR sulfhydryl oxidase domain"/>
    <property type="match status" value="1"/>
</dbReference>
<feature type="compositionally biased region" description="Basic and acidic residues" evidence="11">
    <location>
        <begin position="150"/>
        <end position="165"/>
    </location>
</feature>
<dbReference type="Gene3D" id="1.20.120.1960">
    <property type="entry name" value="QSOX sulfhydryl oxidase domain"/>
    <property type="match status" value="1"/>
</dbReference>
<feature type="compositionally biased region" description="Low complexity" evidence="11">
    <location>
        <begin position="1501"/>
        <end position="1511"/>
    </location>
</feature>
<evidence type="ECO:0000259" key="12">
    <source>
        <dbReference type="PROSITE" id="PS50245"/>
    </source>
</evidence>
<dbReference type="Pfam" id="PF01302">
    <property type="entry name" value="CAP_GLY"/>
    <property type="match status" value="1"/>
</dbReference>
<feature type="compositionally biased region" description="Basic and acidic residues" evidence="11">
    <location>
        <begin position="977"/>
        <end position="994"/>
    </location>
</feature>
<dbReference type="OrthoDB" id="306254at2759"/>
<dbReference type="InterPro" id="IPR028750">
    <property type="entry name" value="CEP350/CC187"/>
</dbReference>
<dbReference type="PANTHER" id="PTHR13958:SF3">
    <property type="entry name" value="CAP-GLY DOMAIN-CONTAINING PROTEIN-RELATED"/>
    <property type="match status" value="1"/>
</dbReference>
<dbReference type="Pfam" id="PF00085">
    <property type="entry name" value="Thioredoxin"/>
    <property type="match status" value="1"/>
</dbReference>
<feature type="region of interest" description="Disordered" evidence="11">
    <location>
        <begin position="714"/>
        <end position="755"/>
    </location>
</feature>
<dbReference type="InterPro" id="IPR036774">
    <property type="entry name" value="ERV/ALR_sulphydryl_oxid_sf"/>
</dbReference>
<feature type="compositionally biased region" description="Basic and acidic residues" evidence="11">
    <location>
        <begin position="2137"/>
        <end position="2153"/>
    </location>
</feature>
<feature type="compositionally biased region" description="Polar residues" evidence="11">
    <location>
        <begin position="385"/>
        <end position="395"/>
    </location>
</feature>
<feature type="compositionally biased region" description="Polar residues" evidence="11">
    <location>
        <begin position="967"/>
        <end position="976"/>
    </location>
</feature>
<evidence type="ECO:0000259" key="14">
    <source>
        <dbReference type="PROSITE" id="PS51352"/>
    </source>
</evidence>
<dbReference type="EMBL" id="QNUK01000822">
    <property type="protein sequence ID" value="KAF5889361.1"/>
    <property type="molecule type" value="Genomic_DNA"/>
</dbReference>
<evidence type="ECO:0000256" key="3">
    <source>
        <dbReference type="ARBA" id="ARBA00022630"/>
    </source>
</evidence>
<evidence type="ECO:0000256" key="11">
    <source>
        <dbReference type="SAM" id="MobiDB-lite"/>
    </source>
</evidence>
<dbReference type="CDD" id="cd02992">
    <property type="entry name" value="PDI_a_QSOX"/>
    <property type="match status" value="1"/>
</dbReference>
<feature type="compositionally biased region" description="Basic and acidic residues" evidence="11">
    <location>
        <begin position="622"/>
        <end position="631"/>
    </location>
</feature>
<feature type="compositionally biased region" description="Basic and acidic residues" evidence="11">
    <location>
        <begin position="1899"/>
        <end position="1912"/>
    </location>
</feature>
<feature type="non-terminal residue" evidence="15">
    <location>
        <position position="3035"/>
    </location>
</feature>
<keyword evidence="3 9" id="KW-0285">Flavoprotein</keyword>
<feature type="compositionally biased region" description="Basic and acidic residues" evidence="11">
    <location>
        <begin position="96"/>
        <end position="105"/>
    </location>
</feature>
<feature type="domain" description="ERV/ALR sulfhydryl oxidase" evidence="13">
    <location>
        <begin position="2948"/>
        <end position="3035"/>
    </location>
</feature>
<feature type="region of interest" description="Disordered" evidence="11">
    <location>
        <begin position="1471"/>
        <end position="1511"/>
    </location>
</feature>
<feature type="compositionally biased region" description="Basic and acidic residues" evidence="11">
    <location>
        <begin position="203"/>
        <end position="213"/>
    </location>
</feature>
<feature type="coiled-coil region" evidence="10">
    <location>
        <begin position="1113"/>
        <end position="1184"/>
    </location>
</feature>
<feature type="region of interest" description="Disordered" evidence="11">
    <location>
        <begin position="1303"/>
        <end position="1342"/>
    </location>
</feature>
<dbReference type="PROSITE" id="PS51324">
    <property type="entry name" value="ERV_ALR"/>
    <property type="match status" value="1"/>
</dbReference>
<dbReference type="PROSITE" id="PS00194">
    <property type="entry name" value="THIOREDOXIN_1"/>
    <property type="match status" value="1"/>
</dbReference>
<dbReference type="GO" id="GO:0005813">
    <property type="term" value="C:centrosome"/>
    <property type="evidence" value="ECO:0007669"/>
    <property type="project" value="InterPro"/>
</dbReference>
<feature type="domain" description="Thioredoxin" evidence="14">
    <location>
        <begin position="2587"/>
        <end position="2708"/>
    </location>
</feature>
<comment type="catalytic activity">
    <reaction evidence="8 9">
        <text>2 R'C(R)SH + O2 = R'C(R)S-S(R)CR' + H2O2</text>
        <dbReference type="Rhea" id="RHEA:17357"/>
        <dbReference type="ChEBI" id="CHEBI:15379"/>
        <dbReference type="ChEBI" id="CHEBI:16240"/>
        <dbReference type="ChEBI" id="CHEBI:16520"/>
        <dbReference type="ChEBI" id="CHEBI:17412"/>
        <dbReference type="EC" id="1.8.3.2"/>
    </reaction>
</comment>
<dbReference type="InterPro" id="IPR017905">
    <property type="entry name" value="ERV/ALR_sulphydryl_oxidase"/>
</dbReference>
<evidence type="ECO:0000259" key="13">
    <source>
        <dbReference type="PROSITE" id="PS51324"/>
    </source>
</evidence>
<protein>
    <recommendedName>
        <fullName evidence="9">Sulfhydryl oxidase</fullName>
        <ecNumber evidence="9">1.8.3.2</ecNumber>
    </recommendedName>
</protein>
<dbReference type="Proteomes" id="UP000727407">
    <property type="component" value="Unassembled WGS sequence"/>
</dbReference>
<feature type="compositionally biased region" description="Acidic residues" evidence="11">
    <location>
        <begin position="2154"/>
        <end position="2163"/>
    </location>
</feature>
<evidence type="ECO:0000313" key="15">
    <source>
        <dbReference type="EMBL" id="KAF5889361.1"/>
    </source>
</evidence>
<feature type="compositionally biased region" description="Low complexity" evidence="11">
    <location>
        <begin position="933"/>
        <end position="948"/>
    </location>
</feature>
<gene>
    <name evidence="15" type="primary">cep350</name>
    <name evidence="15" type="ORF">DAT39_020938</name>
</gene>
<dbReference type="Pfam" id="PF18108">
    <property type="entry name" value="QSOX_Trx1"/>
    <property type="match status" value="1"/>
</dbReference>
<evidence type="ECO:0000313" key="16">
    <source>
        <dbReference type="Proteomes" id="UP000727407"/>
    </source>
</evidence>
<dbReference type="PROSITE" id="PS50245">
    <property type="entry name" value="CAP_GLY_2"/>
    <property type="match status" value="1"/>
</dbReference>
<evidence type="ECO:0000256" key="1">
    <source>
        <dbReference type="ARBA" id="ARBA00001974"/>
    </source>
</evidence>